<evidence type="ECO:0000313" key="2">
    <source>
        <dbReference type="Proteomes" id="UP001165121"/>
    </source>
</evidence>
<reference evidence="1" key="1">
    <citation type="submission" date="2023-04" db="EMBL/GenBank/DDBJ databases">
        <title>Phytophthora fragariaefolia NBRC 109709.</title>
        <authorList>
            <person name="Ichikawa N."/>
            <person name="Sato H."/>
            <person name="Tonouchi N."/>
        </authorList>
    </citation>
    <scope>NUCLEOTIDE SEQUENCE</scope>
    <source>
        <strain evidence="1">NBRC 109709</strain>
    </source>
</reference>
<evidence type="ECO:0000313" key="1">
    <source>
        <dbReference type="EMBL" id="GMF82449.1"/>
    </source>
</evidence>
<dbReference type="Proteomes" id="UP001165121">
    <property type="component" value="Unassembled WGS sequence"/>
</dbReference>
<sequence length="117" mass="12905">MVVVRIHVEQHQTERDVARLDVVVLGPRVRKARSGLTVHDAPHRLGQEHATHVAVPCGVVVAVELVDGDLGILDRGHGAWAHNLKKVVLGSCTWKLVLYPEENLVDLEVAQCCELRT</sequence>
<dbReference type="AlphaFoldDB" id="A0A9W6YLW4"/>
<name>A0A9W6YLW4_9STRA</name>
<comment type="caution">
    <text evidence="1">The sequence shown here is derived from an EMBL/GenBank/DDBJ whole genome shotgun (WGS) entry which is preliminary data.</text>
</comment>
<gene>
    <name evidence="1" type="ORF">Pfra01_002887800</name>
</gene>
<keyword evidence="2" id="KW-1185">Reference proteome</keyword>
<dbReference type="EMBL" id="BSXT01011332">
    <property type="protein sequence ID" value="GMF82449.1"/>
    <property type="molecule type" value="Genomic_DNA"/>
</dbReference>
<protein>
    <submittedName>
        <fullName evidence="1">Unnamed protein product</fullName>
    </submittedName>
</protein>
<proteinExistence type="predicted"/>
<accession>A0A9W6YLW4</accession>
<organism evidence="1 2">
    <name type="scientific">Phytophthora fragariaefolia</name>
    <dbReference type="NCBI Taxonomy" id="1490495"/>
    <lineage>
        <taxon>Eukaryota</taxon>
        <taxon>Sar</taxon>
        <taxon>Stramenopiles</taxon>
        <taxon>Oomycota</taxon>
        <taxon>Peronosporomycetes</taxon>
        <taxon>Peronosporales</taxon>
        <taxon>Peronosporaceae</taxon>
        <taxon>Phytophthora</taxon>
    </lineage>
</organism>